<evidence type="ECO:0000313" key="3">
    <source>
        <dbReference type="EMBL" id="HEF66053.1"/>
    </source>
</evidence>
<dbReference type="AlphaFoldDB" id="A0A7C1X6Z6"/>
<dbReference type="InterPro" id="IPR012312">
    <property type="entry name" value="Hemerythrin-like"/>
</dbReference>
<organism evidence="3">
    <name type="scientific">Thermomicrobium roseum</name>
    <dbReference type="NCBI Taxonomy" id="500"/>
    <lineage>
        <taxon>Bacteria</taxon>
        <taxon>Pseudomonadati</taxon>
        <taxon>Thermomicrobiota</taxon>
        <taxon>Thermomicrobia</taxon>
        <taxon>Thermomicrobiales</taxon>
        <taxon>Thermomicrobiaceae</taxon>
        <taxon>Thermomicrobium</taxon>
    </lineage>
</organism>
<reference evidence="3" key="1">
    <citation type="journal article" date="2020" name="mSystems">
        <title>Genome- and Community-Level Interaction Insights into Carbon Utilization and Element Cycling Functions of Hydrothermarchaeota in Hydrothermal Sediment.</title>
        <authorList>
            <person name="Zhou Z."/>
            <person name="Liu Y."/>
            <person name="Xu W."/>
            <person name="Pan J."/>
            <person name="Luo Z.H."/>
            <person name="Li M."/>
        </authorList>
    </citation>
    <scope>NUCLEOTIDE SEQUENCE [LARGE SCALE GENOMIC DNA]</scope>
    <source>
        <strain evidence="3">SpSt-222</strain>
    </source>
</reference>
<feature type="domain" description="Hemerythrin-like" evidence="1">
    <location>
        <begin position="6"/>
        <end position="132"/>
    </location>
</feature>
<protein>
    <submittedName>
        <fullName evidence="3">DUF2249 domain-containing protein</fullName>
    </submittedName>
</protein>
<evidence type="ECO:0000259" key="1">
    <source>
        <dbReference type="Pfam" id="PF01814"/>
    </source>
</evidence>
<name>A0A7C1X6Z6_THERO</name>
<feature type="domain" description="DUF2249" evidence="2">
    <location>
        <begin position="141"/>
        <end position="210"/>
    </location>
</feature>
<comment type="caution">
    <text evidence="3">The sequence shown here is derived from an EMBL/GenBank/DDBJ whole genome shotgun (WGS) entry which is preliminary data.</text>
</comment>
<evidence type="ECO:0000259" key="2">
    <source>
        <dbReference type="Pfam" id="PF10006"/>
    </source>
</evidence>
<gene>
    <name evidence="3" type="ORF">ENP47_10730</name>
</gene>
<dbReference type="Pfam" id="PF10006">
    <property type="entry name" value="DUF2249"/>
    <property type="match status" value="1"/>
</dbReference>
<dbReference type="Gene3D" id="1.20.120.520">
    <property type="entry name" value="nmb1532 protein domain like"/>
    <property type="match status" value="1"/>
</dbReference>
<proteinExistence type="predicted"/>
<sequence length="212" mass="24884">MRLTAEEIRQHHRALYEHLIALVPEDDTVPDPEGLVRFLREELLPHAQEEEQELYDRIESLIPPGEATRTMRLDHEAIAWYTEELARLTATLASAPMDERAQYARQFVRRAHELAAIVRLHLEKEERAYLPLYDRLTQERVLDVRTVPPPQRHPLIFQTFESLAPGEAFILVNDHDPKPLYYQFQAERAGTFSWDYVERGPEVWRVRIGKVA</sequence>
<dbReference type="EMBL" id="DSJL01000011">
    <property type="protein sequence ID" value="HEF66053.1"/>
    <property type="molecule type" value="Genomic_DNA"/>
</dbReference>
<accession>A0A7C1X6Z6</accession>
<dbReference type="Pfam" id="PF01814">
    <property type="entry name" value="Hemerythrin"/>
    <property type="match status" value="1"/>
</dbReference>
<dbReference type="InterPro" id="IPR018720">
    <property type="entry name" value="DUF2249"/>
</dbReference>